<keyword evidence="10 19" id="KW-0812">Transmembrane</keyword>
<keyword evidence="9 19" id="KW-0808">Transferase</keyword>
<evidence type="ECO:0000256" key="12">
    <source>
        <dbReference type="ARBA" id="ARBA00022989"/>
    </source>
</evidence>
<protein>
    <recommendedName>
        <fullName evidence="6 19">Adenosylcobinamide-GDP ribazoletransferase</fullName>
        <ecNumber evidence="5 19">2.7.8.26</ecNumber>
    </recommendedName>
    <alternativeName>
        <fullName evidence="16 19">Cobalamin synthase</fullName>
    </alternativeName>
    <alternativeName>
        <fullName evidence="15 19">Cobalamin-5'-phosphate synthase</fullName>
    </alternativeName>
</protein>
<comment type="catalytic activity">
    <reaction evidence="18 19">
        <text>alpha-ribazole 5'-phosphate + adenosylcob(III)inamide-GDP = adenosylcob(III)alamin 5'-phosphate + GMP + H(+)</text>
        <dbReference type="Rhea" id="RHEA:23560"/>
        <dbReference type="ChEBI" id="CHEBI:15378"/>
        <dbReference type="ChEBI" id="CHEBI:57918"/>
        <dbReference type="ChEBI" id="CHEBI:58115"/>
        <dbReference type="ChEBI" id="CHEBI:60487"/>
        <dbReference type="ChEBI" id="CHEBI:60493"/>
        <dbReference type="EC" id="2.7.8.26"/>
    </reaction>
</comment>
<feature type="transmembrane region" description="Helical" evidence="19">
    <location>
        <begin position="113"/>
        <end position="133"/>
    </location>
</feature>
<evidence type="ECO:0000256" key="7">
    <source>
        <dbReference type="ARBA" id="ARBA00022475"/>
    </source>
</evidence>
<dbReference type="RefSeq" id="WP_135760761.1">
    <property type="nucleotide sequence ID" value="NZ_RQHW01000042.1"/>
</dbReference>
<accession>A0A4R9M2Q8</accession>
<dbReference type="GO" id="GO:0051073">
    <property type="term" value="F:adenosylcobinamide-GDP ribazoletransferase activity"/>
    <property type="evidence" value="ECO:0007669"/>
    <property type="project" value="UniProtKB-UniRule"/>
</dbReference>
<evidence type="ECO:0000313" key="20">
    <source>
        <dbReference type="EMBL" id="TGN19078.1"/>
    </source>
</evidence>
<dbReference type="Pfam" id="PF02654">
    <property type="entry name" value="CobS"/>
    <property type="match status" value="1"/>
</dbReference>
<dbReference type="PANTHER" id="PTHR34148:SF1">
    <property type="entry name" value="ADENOSYLCOBINAMIDE-GDP RIBAZOLETRANSFERASE"/>
    <property type="match status" value="1"/>
</dbReference>
<dbReference type="InterPro" id="IPR003805">
    <property type="entry name" value="CobS"/>
</dbReference>
<evidence type="ECO:0000256" key="6">
    <source>
        <dbReference type="ARBA" id="ARBA00015850"/>
    </source>
</evidence>
<comment type="similarity">
    <text evidence="4 19">Belongs to the CobS family.</text>
</comment>
<dbReference type="EC" id="2.7.8.26" evidence="5 19"/>
<dbReference type="PANTHER" id="PTHR34148">
    <property type="entry name" value="ADENOSYLCOBINAMIDE-GDP RIBAZOLETRANSFERASE"/>
    <property type="match status" value="1"/>
</dbReference>
<gene>
    <name evidence="19" type="primary">cobS</name>
    <name evidence="20" type="ORF">EHS15_10770</name>
</gene>
<comment type="catalytic activity">
    <reaction evidence="17 19">
        <text>alpha-ribazole + adenosylcob(III)inamide-GDP = adenosylcob(III)alamin + GMP + H(+)</text>
        <dbReference type="Rhea" id="RHEA:16049"/>
        <dbReference type="ChEBI" id="CHEBI:10329"/>
        <dbReference type="ChEBI" id="CHEBI:15378"/>
        <dbReference type="ChEBI" id="CHEBI:18408"/>
        <dbReference type="ChEBI" id="CHEBI:58115"/>
        <dbReference type="ChEBI" id="CHEBI:60487"/>
        <dbReference type="EC" id="2.7.8.26"/>
    </reaction>
</comment>
<evidence type="ECO:0000256" key="9">
    <source>
        <dbReference type="ARBA" id="ARBA00022679"/>
    </source>
</evidence>
<evidence type="ECO:0000256" key="10">
    <source>
        <dbReference type="ARBA" id="ARBA00022692"/>
    </source>
</evidence>
<evidence type="ECO:0000256" key="11">
    <source>
        <dbReference type="ARBA" id="ARBA00022842"/>
    </source>
</evidence>
<feature type="transmembrane region" description="Helical" evidence="19">
    <location>
        <begin position="46"/>
        <end position="79"/>
    </location>
</feature>
<evidence type="ECO:0000256" key="17">
    <source>
        <dbReference type="ARBA" id="ARBA00048623"/>
    </source>
</evidence>
<feature type="transmembrane region" description="Helical" evidence="19">
    <location>
        <begin position="212"/>
        <end position="243"/>
    </location>
</feature>
<name>A0A4R9M2Q8_9LEPT</name>
<dbReference type="GO" id="GO:0008818">
    <property type="term" value="F:cobalamin 5'-phosphate synthase activity"/>
    <property type="evidence" value="ECO:0007669"/>
    <property type="project" value="UniProtKB-UniRule"/>
</dbReference>
<evidence type="ECO:0000256" key="13">
    <source>
        <dbReference type="ARBA" id="ARBA00023136"/>
    </source>
</evidence>
<dbReference type="Proteomes" id="UP000298058">
    <property type="component" value="Unassembled WGS sequence"/>
</dbReference>
<keyword evidence="11 19" id="KW-0460">Magnesium</keyword>
<keyword evidence="8 19" id="KW-0169">Cobalamin biosynthesis</keyword>
<evidence type="ECO:0000256" key="1">
    <source>
        <dbReference type="ARBA" id="ARBA00001946"/>
    </source>
</evidence>
<evidence type="ECO:0000256" key="3">
    <source>
        <dbReference type="ARBA" id="ARBA00004663"/>
    </source>
</evidence>
<evidence type="ECO:0000256" key="18">
    <source>
        <dbReference type="ARBA" id="ARBA00049504"/>
    </source>
</evidence>
<evidence type="ECO:0000256" key="8">
    <source>
        <dbReference type="ARBA" id="ARBA00022573"/>
    </source>
</evidence>
<comment type="subcellular location">
    <subcellularLocation>
        <location evidence="2 19">Cell membrane</location>
        <topology evidence="2 19">Multi-pass membrane protein</topology>
    </subcellularLocation>
</comment>
<comment type="caution">
    <text evidence="20">The sequence shown here is derived from an EMBL/GenBank/DDBJ whole genome shotgun (WGS) entry which is preliminary data.</text>
</comment>
<reference evidence="20" key="1">
    <citation type="journal article" date="2019" name="PLoS Negl. Trop. Dis.">
        <title>Revisiting the worldwide diversity of Leptospira species in the environment.</title>
        <authorList>
            <person name="Vincent A.T."/>
            <person name="Schiettekatte O."/>
            <person name="Bourhy P."/>
            <person name="Veyrier F.J."/>
            <person name="Picardeau M."/>
        </authorList>
    </citation>
    <scope>NUCLEOTIDE SEQUENCE [LARGE SCALE GENOMIC DNA]</scope>
    <source>
        <strain evidence="20">201300427</strain>
    </source>
</reference>
<evidence type="ECO:0000256" key="14">
    <source>
        <dbReference type="ARBA" id="ARBA00025228"/>
    </source>
</evidence>
<evidence type="ECO:0000256" key="15">
    <source>
        <dbReference type="ARBA" id="ARBA00032605"/>
    </source>
</evidence>
<dbReference type="GO" id="GO:0005886">
    <property type="term" value="C:plasma membrane"/>
    <property type="evidence" value="ECO:0007669"/>
    <property type="project" value="UniProtKB-SubCell"/>
</dbReference>
<proteinExistence type="inferred from homology"/>
<evidence type="ECO:0000256" key="16">
    <source>
        <dbReference type="ARBA" id="ARBA00032853"/>
    </source>
</evidence>
<comment type="pathway">
    <text evidence="3 19">Cofactor biosynthesis; adenosylcobalamin biosynthesis; adenosylcobalamin from cob(II)yrinate a,c-diamide: step 7/7.</text>
</comment>
<evidence type="ECO:0000256" key="5">
    <source>
        <dbReference type="ARBA" id="ARBA00013200"/>
    </source>
</evidence>
<dbReference type="AlphaFoldDB" id="A0A4R9M2Q8"/>
<dbReference type="OrthoDB" id="9794626at2"/>
<evidence type="ECO:0000256" key="4">
    <source>
        <dbReference type="ARBA" id="ARBA00010561"/>
    </source>
</evidence>
<comment type="function">
    <text evidence="14 19">Joins adenosylcobinamide-GDP and alpha-ribazole to generate adenosylcobalamin (Ado-cobalamin). Also synthesizes adenosylcobalamin 5'-phosphate from adenosylcobinamide-GDP and alpha-ribazole 5'-phosphate.</text>
</comment>
<keyword evidence="7 19" id="KW-1003">Cell membrane</keyword>
<evidence type="ECO:0000313" key="21">
    <source>
        <dbReference type="Proteomes" id="UP000298058"/>
    </source>
</evidence>
<comment type="cofactor">
    <cofactor evidence="1 19">
        <name>Mg(2+)</name>
        <dbReference type="ChEBI" id="CHEBI:18420"/>
    </cofactor>
</comment>
<keyword evidence="12 19" id="KW-1133">Transmembrane helix</keyword>
<organism evidence="20 21">
    <name type="scientific">Leptospira idonii</name>
    <dbReference type="NCBI Taxonomy" id="1193500"/>
    <lineage>
        <taxon>Bacteria</taxon>
        <taxon>Pseudomonadati</taxon>
        <taxon>Spirochaetota</taxon>
        <taxon>Spirochaetia</taxon>
        <taxon>Leptospirales</taxon>
        <taxon>Leptospiraceae</taxon>
        <taxon>Leptospira</taxon>
    </lineage>
</organism>
<feature type="transmembrane region" description="Helical" evidence="19">
    <location>
        <begin position="169"/>
        <end position="191"/>
    </location>
</feature>
<dbReference type="GO" id="GO:0009236">
    <property type="term" value="P:cobalamin biosynthetic process"/>
    <property type="evidence" value="ECO:0007669"/>
    <property type="project" value="UniProtKB-UniRule"/>
</dbReference>
<evidence type="ECO:0000256" key="19">
    <source>
        <dbReference type="HAMAP-Rule" id="MF_00719"/>
    </source>
</evidence>
<dbReference type="UniPathway" id="UPA00148">
    <property type="reaction ID" value="UER00238"/>
</dbReference>
<dbReference type="EMBL" id="RQHW01000042">
    <property type="protein sequence ID" value="TGN19078.1"/>
    <property type="molecule type" value="Genomic_DNA"/>
</dbReference>
<sequence>MQFIVHEIRLFFIAIWFLSRLPIPKWVGFQEEWLDTSIKYSPFVGWILGSLGFIVFFIFQILFGTLVAFILSLGFLIIITGCFHEDGFSDFCDGIGGGWKREDILRIMKDSRVGSFGAAGLSLLLILKVAAAFQSLKPMDSIFGIHSFSEEGKNIISIFEDNLVTLVKVWLLFVVAHSLSRFISLSFMITHNYAKEEGYSKPMAKNLTKGEFIFSAIGGFLPLGILIYISPLFSLLLLPALLIRNYFSSLMKQWIGGFTGDCLGAVQQSIETLIWIWGIFLWISI</sequence>
<evidence type="ECO:0000256" key="2">
    <source>
        <dbReference type="ARBA" id="ARBA00004651"/>
    </source>
</evidence>
<dbReference type="HAMAP" id="MF_00719">
    <property type="entry name" value="CobS"/>
    <property type="match status" value="1"/>
</dbReference>
<keyword evidence="13 19" id="KW-0472">Membrane</keyword>
<keyword evidence="21" id="KW-1185">Reference proteome</keyword>